<evidence type="ECO:0000313" key="2">
    <source>
        <dbReference type="EMBL" id="MBW4709875.1"/>
    </source>
</evidence>
<comment type="caution">
    <text evidence="2">The sequence shown here is derived from an EMBL/GenBank/DDBJ whole genome shotgun (WGS) entry which is preliminary data.</text>
</comment>
<dbReference type="RefSeq" id="WP_219505825.1">
    <property type="nucleotide sequence ID" value="NZ_JAHXDN010000005.1"/>
</dbReference>
<feature type="domain" description="4Fe-4S ferredoxin-type" evidence="1">
    <location>
        <begin position="134"/>
        <end position="166"/>
    </location>
</feature>
<name>A0A9X1K032_9RHOB</name>
<protein>
    <submittedName>
        <fullName evidence="2">Ferredoxin</fullName>
    </submittedName>
</protein>
<reference evidence="2" key="1">
    <citation type="submission" date="2021-07" db="EMBL/GenBank/DDBJ databases">
        <title>Roseobacter insulae sp. nov., isolated from a tidal flat.</title>
        <authorList>
            <person name="Park S."/>
            <person name="Yoon J.-H."/>
        </authorList>
    </citation>
    <scope>NUCLEOTIDE SEQUENCE</scope>
    <source>
        <strain evidence="2">YSTF-M11</strain>
    </source>
</reference>
<dbReference type="AlphaFoldDB" id="A0A9X1K032"/>
<dbReference type="InterPro" id="IPR017896">
    <property type="entry name" value="4Fe4S_Fe-S-bd"/>
</dbReference>
<evidence type="ECO:0000313" key="3">
    <source>
        <dbReference type="Proteomes" id="UP001138661"/>
    </source>
</evidence>
<evidence type="ECO:0000259" key="1">
    <source>
        <dbReference type="PROSITE" id="PS51379"/>
    </source>
</evidence>
<keyword evidence="3" id="KW-1185">Reference proteome</keyword>
<accession>A0A9X1K032</accession>
<gene>
    <name evidence="2" type="ORF">KX928_19000</name>
</gene>
<dbReference type="Proteomes" id="UP001138661">
    <property type="component" value="Unassembled WGS sequence"/>
</dbReference>
<organism evidence="2 3">
    <name type="scientific">Roseobacter insulae</name>
    <dbReference type="NCBI Taxonomy" id="2859783"/>
    <lineage>
        <taxon>Bacteria</taxon>
        <taxon>Pseudomonadati</taxon>
        <taxon>Pseudomonadota</taxon>
        <taxon>Alphaproteobacteria</taxon>
        <taxon>Rhodobacterales</taxon>
        <taxon>Roseobacteraceae</taxon>
        <taxon>Roseobacter</taxon>
    </lineage>
</organism>
<sequence length="217" mass="23462">MIFSLIEKLAAPSGLFVMGAFHPRRVYQADDATGTLVLLGADKTCWPKFTASTEYRDGAPDPLDRWSKRMIGWIANEIGAKDVYPSDGPPYAPFIGWALNTNRFFKSPTGMMVHDTAGLMISIRGALRFDAEIELPAATAVSPCLSCADQPCVTACPVNALSADHAYDVPACKAYLDTAAGQDCMTRGCKVRRACPVSQAFDRDPAQSAFHMVSFKG</sequence>
<dbReference type="EMBL" id="JAHXDN010000005">
    <property type="protein sequence ID" value="MBW4709875.1"/>
    <property type="molecule type" value="Genomic_DNA"/>
</dbReference>
<dbReference type="PROSITE" id="PS51379">
    <property type="entry name" value="4FE4S_FER_2"/>
    <property type="match status" value="1"/>
</dbReference>
<proteinExistence type="predicted"/>